<dbReference type="PRINTS" id="PR00099">
    <property type="entry name" value="CPSGATASE"/>
</dbReference>
<dbReference type="RefSeq" id="WP_081094349.1">
    <property type="nucleotide sequence ID" value="NZ_CALHNL010000062.1"/>
</dbReference>
<dbReference type="PRINTS" id="PR00096">
    <property type="entry name" value="GATASE"/>
</dbReference>
<dbReference type="EMBL" id="NSLJ01000012">
    <property type="protein sequence ID" value="PDP43915.1"/>
    <property type="molecule type" value="Genomic_DNA"/>
</dbReference>
<dbReference type="PANTHER" id="PTHR43418">
    <property type="entry name" value="MULTIFUNCTIONAL TRYPTOPHAN BIOSYNTHESIS PROTEIN-RELATED"/>
    <property type="match status" value="1"/>
</dbReference>
<dbReference type="Gene3D" id="3.40.50.880">
    <property type="match status" value="1"/>
</dbReference>
<dbReference type="FunFam" id="3.40.50.880:FF:000003">
    <property type="entry name" value="Anthranilate synthase component II"/>
    <property type="match status" value="1"/>
</dbReference>
<dbReference type="PRINTS" id="PR00097">
    <property type="entry name" value="ANTSNTHASEII"/>
</dbReference>
<evidence type="ECO:0000313" key="4">
    <source>
        <dbReference type="Proteomes" id="UP000219259"/>
    </source>
</evidence>
<dbReference type="GO" id="GO:0005829">
    <property type="term" value="C:cytosol"/>
    <property type="evidence" value="ECO:0007669"/>
    <property type="project" value="TreeGrafter"/>
</dbReference>
<dbReference type="SUPFAM" id="SSF52317">
    <property type="entry name" value="Class I glutamine amidotransferase-like"/>
    <property type="match status" value="1"/>
</dbReference>
<dbReference type="InterPro" id="IPR029062">
    <property type="entry name" value="Class_I_gatase-like"/>
</dbReference>
<dbReference type="PROSITE" id="PS51273">
    <property type="entry name" value="GATASE_TYPE_1"/>
    <property type="match status" value="1"/>
</dbReference>
<dbReference type="Proteomes" id="UP000219259">
    <property type="component" value="Unassembled WGS sequence"/>
</dbReference>
<keyword evidence="1" id="KW-0315">Glutamine amidotransferase</keyword>
<evidence type="ECO:0000313" key="3">
    <source>
        <dbReference type="EMBL" id="PDP43915.1"/>
    </source>
</evidence>
<dbReference type="CDD" id="cd01743">
    <property type="entry name" value="GATase1_Anthranilate_Synthase"/>
    <property type="match status" value="1"/>
</dbReference>
<sequence length="196" mass="22062">MEAIEPKHLLIVDNHDSFVYNLVQMVEENGHCTYDIVRNDCIIPECITGYKGILLSPGPGLPGEAGKLCRLIEETYRHTPILGICLGHQAIAEVFGARLTRLTQPLHGHRSPLFITDPEEVLFRDVEDGSPIGHYHSWIIDRESCPEELLTTAVDDKGLIMAIRHRCYPVRGLQFHPESIMTVAGIKMIENWITSL</sequence>
<dbReference type="NCBIfam" id="TIGR00566">
    <property type="entry name" value="trpG_papA"/>
    <property type="match status" value="1"/>
</dbReference>
<evidence type="ECO:0000259" key="2">
    <source>
        <dbReference type="Pfam" id="PF00117"/>
    </source>
</evidence>
<organism evidence="3 4">
    <name type="scientific">Tannerella forsythia</name>
    <name type="common">Bacteroides forsythus</name>
    <dbReference type="NCBI Taxonomy" id="28112"/>
    <lineage>
        <taxon>Bacteria</taxon>
        <taxon>Pseudomonadati</taxon>
        <taxon>Bacteroidota</taxon>
        <taxon>Bacteroidia</taxon>
        <taxon>Bacteroidales</taxon>
        <taxon>Tannerellaceae</taxon>
        <taxon>Tannerella</taxon>
    </lineage>
</organism>
<comment type="caution">
    <text evidence="3">The sequence shown here is derived from an EMBL/GenBank/DDBJ whole genome shotgun (WGS) entry which is preliminary data.</text>
</comment>
<dbReference type="PANTHER" id="PTHR43418:SF4">
    <property type="entry name" value="MULTIFUNCTIONAL TRYPTOPHAN BIOSYNTHESIS PROTEIN"/>
    <property type="match status" value="1"/>
</dbReference>
<accession>A0A2A6E974</accession>
<reference evidence="3 4" key="1">
    <citation type="submission" date="2017-09" db="EMBL/GenBank/DDBJ databases">
        <title>Phase variable restriction modification systems are present in the genome sequences of periodontal pathogens Prevotella intermedia, Tannerella forsythia and Porphyromonas gingivalis.</title>
        <authorList>
            <person name="Haigh R.D."/>
            <person name="Crawford L."/>
            <person name="Ralph J."/>
            <person name="Wanford J."/>
            <person name="Vartoukian S.R."/>
            <person name="Hijazib K."/>
            <person name="Wade W."/>
            <person name="Oggioni M.R."/>
        </authorList>
    </citation>
    <scope>NUCLEOTIDE SEQUENCE [LARGE SCALE GENOMIC DNA]</scope>
    <source>
        <strain evidence="3 4">WW11663</strain>
    </source>
</reference>
<gene>
    <name evidence="3" type="ORF">CLI86_06020</name>
</gene>
<dbReference type="GO" id="GO:0000162">
    <property type="term" value="P:L-tryptophan biosynthetic process"/>
    <property type="evidence" value="ECO:0007669"/>
    <property type="project" value="TreeGrafter"/>
</dbReference>
<dbReference type="Pfam" id="PF00117">
    <property type="entry name" value="GATase"/>
    <property type="match status" value="1"/>
</dbReference>
<dbReference type="AlphaFoldDB" id="A0A2A6E974"/>
<feature type="domain" description="Glutamine amidotransferase" evidence="2">
    <location>
        <begin position="10"/>
        <end position="193"/>
    </location>
</feature>
<dbReference type="InterPro" id="IPR006221">
    <property type="entry name" value="TrpG/PapA_dom"/>
</dbReference>
<evidence type="ECO:0000256" key="1">
    <source>
        <dbReference type="ARBA" id="ARBA00022962"/>
    </source>
</evidence>
<name>A0A2A6E974_TANFO</name>
<dbReference type="InterPro" id="IPR050472">
    <property type="entry name" value="Anth_synth/Amidotransfase"/>
</dbReference>
<protein>
    <submittedName>
        <fullName evidence="3">Aminodeoxychorismate/anthranilate synthase component II</fullName>
    </submittedName>
</protein>
<proteinExistence type="predicted"/>
<dbReference type="InterPro" id="IPR017926">
    <property type="entry name" value="GATASE"/>
</dbReference>
<dbReference type="GO" id="GO:0004049">
    <property type="term" value="F:anthranilate synthase activity"/>
    <property type="evidence" value="ECO:0007669"/>
    <property type="project" value="TreeGrafter"/>
</dbReference>